<protein>
    <submittedName>
        <fullName evidence="1">Uncharacterized protein</fullName>
    </submittedName>
</protein>
<dbReference type="AlphaFoldDB" id="A0A382HA42"/>
<feature type="non-terminal residue" evidence="1">
    <location>
        <position position="38"/>
    </location>
</feature>
<accession>A0A382HA42</accession>
<gene>
    <name evidence="1" type="ORF">METZ01_LOCUS236916</name>
</gene>
<reference evidence="1" key="1">
    <citation type="submission" date="2018-05" db="EMBL/GenBank/DDBJ databases">
        <authorList>
            <person name="Lanie J.A."/>
            <person name="Ng W.-L."/>
            <person name="Kazmierczak K.M."/>
            <person name="Andrzejewski T.M."/>
            <person name="Davidsen T.M."/>
            <person name="Wayne K.J."/>
            <person name="Tettelin H."/>
            <person name="Glass J.I."/>
            <person name="Rusch D."/>
            <person name="Podicherti R."/>
            <person name="Tsui H.-C.T."/>
            <person name="Winkler M.E."/>
        </authorList>
    </citation>
    <scope>NUCLEOTIDE SEQUENCE</scope>
</reference>
<feature type="non-terminal residue" evidence="1">
    <location>
        <position position="1"/>
    </location>
</feature>
<name>A0A382HA42_9ZZZZ</name>
<organism evidence="1">
    <name type="scientific">marine metagenome</name>
    <dbReference type="NCBI Taxonomy" id="408172"/>
    <lineage>
        <taxon>unclassified sequences</taxon>
        <taxon>metagenomes</taxon>
        <taxon>ecological metagenomes</taxon>
    </lineage>
</organism>
<evidence type="ECO:0000313" key="1">
    <source>
        <dbReference type="EMBL" id="SVB84062.1"/>
    </source>
</evidence>
<proteinExistence type="predicted"/>
<sequence>HGSRLWPARVAGHCGSSHANTTRSRIFLCTSPRLKRIF</sequence>
<dbReference type="EMBL" id="UINC01060014">
    <property type="protein sequence ID" value="SVB84062.1"/>
    <property type="molecule type" value="Genomic_DNA"/>
</dbReference>